<dbReference type="SUPFAM" id="SSF161187">
    <property type="entry name" value="YfgJ-like"/>
    <property type="match status" value="1"/>
</dbReference>
<protein>
    <submittedName>
        <fullName evidence="1">Primosomal protein N' (Replication factor Y)-superfamily II helicase</fullName>
    </submittedName>
</protein>
<organism evidence="1 2">
    <name type="scientific">Hafnia alvei FB1</name>
    <dbReference type="NCBI Taxonomy" id="1453496"/>
    <lineage>
        <taxon>Bacteria</taxon>
        <taxon>Pseudomonadati</taxon>
        <taxon>Pseudomonadota</taxon>
        <taxon>Gammaproteobacteria</taxon>
        <taxon>Enterobacterales</taxon>
        <taxon>Hafniaceae</taxon>
        <taxon>Hafnia</taxon>
    </lineage>
</organism>
<dbReference type="GO" id="GO:0004386">
    <property type="term" value="F:helicase activity"/>
    <property type="evidence" value="ECO:0007669"/>
    <property type="project" value="UniProtKB-KW"/>
</dbReference>
<dbReference type="KEGG" id="hav:AT03_05430"/>
<dbReference type="AlphaFoldDB" id="A0A097QZI9"/>
<reference evidence="1 2" key="1">
    <citation type="journal article" date="2014" name="Gut Pathog.">
        <title>Gene clusters of Hafnia alvei strain FB1 important in survival and pathogenesis: a draft genome perspective.</title>
        <authorList>
            <person name="Tan J.Y."/>
            <person name="Yin W.F."/>
            <person name="Chan K.G."/>
        </authorList>
    </citation>
    <scope>NUCLEOTIDE SEQUENCE [LARGE SCALE GENOMIC DNA]</scope>
    <source>
        <strain evidence="1 2">FB1</strain>
    </source>
</reference>
<dbReference type="Pfam" id="PF07191">
    <property type="entry name" value="Zn_ribbon_6"/>
    <property type="match status" value="1"/>
</dbReference>
<keyword evidence="1" id="KW-0067">ATP-binding</keyword>
<dbReference type="InterPro" id="IPR029037">
    <property type="entry name" value="DUF1407/YfgJ-like_sf"/>
</dbReference>
<dbReference type="PATRIC" id="fig|1453496.5.peg.1079"/>
<proteinExistence type="predicted"/>
<dbReference type="eggNOG" id="COG1198">
    <property type="taxonomic scope" value="Bacteria"/>
</dbReference>
<dbReference type="InterPro" id="IPR010807">
    <property type="entry name" value="YfgJ-like"/>
</dbReference>
<keyword evidence="1" id="KW-0547">Nucleotide-binding</keyword>
<dbReference type="EMBL" id="CP009706">
    <property type="protein sequence ID" value="AIU71883.1"/>
    <property type="molecule type" value="Genomic_DNA"/>
</dbReference>
<keyword evidence="1" id="KW-0378">Hydrolase</keyword>
<dbReference type="HOGENOM" id="CLU_184340_0_0_6"/>
<evidence type="ECO:0000313" key="1">
    <source>
        <dbReference type="EMBL" id="AIU71883.1"/>
    </source>
</evidence>
<dbReference type="GeneID" id="56890633"/>
<keyword evidence="1" id="KW-0347">Helicase</keyword>
<gene>
    <name evidence="1" type="ORF">AT03_05430</name>
</gene>
<dbReference type="Proteomes" id="UP000029986">
    <property type="component" value="Chromosome"/>
</dbReference>
<keyword evidence="2" id="KW-1185">Reference proteome</keyword>
<evidence type="ECO:0000313" key="2">
    <source>
        <dbReference type="Proteomes" id="UP000029986"/>
    </source>
</evidence>
<dbReference type="Gene3D" id="2.10.290.10">
    <property type="entry name" value="YfgJ-like"/>
    <property type="match status" value="1"/>
</dbReference>
<accession>A0A097QZI9</accession>
<dbReference type="OrthoDB" id="5405751at2"/>
<sequence length="74" mass="8539">MDVFCPKCQHEMVWQQGDYYCPHCQQTYQQHADCPDCGKSLQELKACGAVDYFCPNGHGMISKKRVVFSYVVKE</sequence>
<name>A0A097QZI9_HAFAL</name>
<dbReference type="RefSeq" id="WP_025800437.1">
    <property type="nucleotide sequence ID" value="NZ_CP009706.1"/>
</dbReference>